<evidence type="ECO:0000313" key="13">
    <source>
        <dbReference type="Proteomes" id="UP001419268"/>
    </source>
</evidence>
<keyword evidence="10" id="KW-1133">Transmembrane helix</keyword>
<keyword evidence="7 9" id="KW-0503">Monooxygenase</keyword>
<organism evidence="12 13">
    <name type="scientific">Stephania cephalantha</name>
    <dbReference type="NCBI Taxonomy" id="152367"/>
    <lineage>
        <taxon>Eukaryota</taxon>
        <taxon>Viridiplantae</taxon>
        <taxon>Streptophyta</taxon>
        <taxon>Embryophyta</taxon>
        <taxon>Tracheophyta</taxon>
        <taxon>Spermatophyta</taxon>
        <taxon>Magnoliopsida</taxon>
        <taxon>Ranunculales</taxon>
        <taxon>Menispermaceae</taxon>
        <taxon>Menispermoideae</taxon>
        <taxon>Cissampelideae</taxon>
        <taxon>Stephania</taxon>
    </lineage>
</organism>
<evidence type="ECO:0000256" key="6">
    <source>
        <dbReference type="ARBA" id="ARBA00023004"/>
    </source>
</evidence>
<comment type="similarity">
    <text evidence="2 9">Belongs to the cytochrome P450 family.</text>
</comment>
<dbReference type="PANTHER" id="PTHR47955">
    <property type="entry name" value="CYTOCHROME P450 FAMILY 71 PROTEIN"/>
    <property type="match status" value="1"/>
</dbReference>
<dbReference type="FunFam" id="1.10.630.10:FF:000011">
    <property type="entry name" value="Cytochrome P450 83B1"/>
    <property type="match status" value="1"/>
</dbReference>
<dbReference type="GO" id="GO:0044550">
    <property type="term" value="P:secondary metabolite biosynthetic process"/>
    <property type="evidence" value="ECO:0007669"/>
    <property type="project" value="UniProtKB-ARBA"/>
</dbReference>
<dbReference type="PRINTS" id="PR00385">
    <property type="entry name" value="P450"/>
</dbReference>
<evidence type="ECO:0000256" key="7">
    <source>
        <dbReference type="ARBA" id="ARBA00023033"/>
    </source>
</evidence>
<dbReference type="PANTHER" id="PTHR47955:SF19">
    <property type="entry name" value="CYTOCHROME P450 71A9-LIKE ISOFORM X1"/>
    <property type="match status" value="1"/>
</dbReference>
<evidence type="ECO:0000256" key="9">
    <source>
        <dbReference type="RuleBase" id="RU000461"/>
    </source>
</evidence>
<evidence type="ECO:0000256" key="1">
    <source>
        <dbReference type="ARBA" id="ARBA00001971"/>
    </source>
</evidence>
<evidence type="ECO:0000256" key="10">
    <source>
        <dbReference type="SAM" id="Phobius"/>
    </source>
</evidence>
<feature type="signal peptide" evidence="11">
    <location>
        <begin position="1"/>
        <end position="20"/>
    </location>
</feature>
<dbReference type="InterPro" id="IPR036396">
    <property type="entry name" value="Cyt_P450_sf"/>
</dbReference>
<reference evidence="12 13" key="1">
    <citation type="submission" date="2024-01" db="EMBL/GenBank/DDBJ databases">
        <title>Genome assemblies of Stephania.</title>
        <authorList>
            <person name="Yang L."/>
        </authorList>
    </citation>
    <scope>NUCLEOTIDE SEQUENCE [LARGE SCALE GENOMIC DNA]</scope>
    <source>
        <strain evidence="12">JXDWG</strain>
        <tissue evidence="12">Leaf</tissue>
    </source>
</reference>
<keyword evidence="13" id="KW-1185">Reference proteome</keyword>
<dbReference type="EMBL" id="JBBNAG010000005">
    <property type="protein sequence ID" value="KAK9133631.1"/>
    <property type="molecule type" value="Genomic_DNA"/>
</dbReference>
<dbReference type="Gene3D" id="1.10.630.10">
    <property type="entry name" value="Cytochrome P450"/>
    <property type="match status" value="1"/>
</dbReference>
<dbReference type="Proteomes" id="UP001419268">
    <property type="component" value="Unassembled WGS sequence"/>
</dbReference>
<evidence type="ECO:0000256" key="2">
    <source>
        <dbReference type="ARBA" id="ARBA00010617"/>
    </source>
</evidence>
<keyword evidence="11" id="KW-0732">Signal</keyword>
<dbReference type="CDD" id="cd11072">
    <property type="entry name" value="CYP71-like"/>
    <property type="match status" value="1"/>
</dbReference>
<name>A0AAP0PAH9_9MAGN</name>
<evidence type="ECO:0000256" key="4">
    <source>
        <dbReference type="ARBA" id="ARBA00022723"/>
    </source>
</evidence>
<protein>
    <recommendedName>
        <fullName evidence="14">Cytochrome P450</fullName>
    </recommendedName>
</protein>
<keyword evidence="3 8" id="KW-0349">Heme</keyword>
<dbReference type="GO" id="GO:0005506">
    <property type="term" value="F:iron ion binding"/>
    <property type="evidence" value="ECO:0007669"/>
    <property type="project" value="InterPro"/>
</dbReference>
<evidence type="ECO:0000313" key="12">
    <source>
        <dbReference type="EMBL" id="KAK9133631.1"/>
    </source>
</evidence>
<dbReference type="Pfam" id="PF00067">
    <property type="entry name" value="p450"/>
    <property type="match status" value="1"/>
</dbReference>
<accession>A0AAP0PAH9</accession>
<comment type="cofactor">
    <cofactor evidence="1 8">
        <name>heme</name>
        <dbReference type="ChEBI" id="CHEBI:30413"/>
    </cofactor>
</comment>
<feature type="transmembrane region" description="Helical" evidence="10">
    <location>
        <begin position="307"/>
        <end position="328"/>
    </location>
</feature>
<dbReference type="GO" id="GO:0004497">
    <property type="term" value="F:monooxygenase activity"/>
    <property type="evidence" value="ECO:0007669"/>
    <property type="project" value="UniProtKB-KW"/>
</dbReference>
<dbReference type="PRINTS" id="PR00463">
    <property type="entry name" value="EP450I"/>
</dbReference>
<evidence type="ECO:0000256" key="3">
    <source>
        <dbReference type="ARBA" id="ARBA00022617"/>
    </source>
</evidence>
<dbReference type="InterPro" id="IPR002401">
    <property type="entry name" value="Cyt_P450_E_grp-I"/>
</dbReference>
<dbReference type="PROSITE" id="PS00086">
    <property type="entry name" value="CYTOCHROME_P450"/>
    <property type="match status" value="1"/>
</dbReference>
<evidence type="ECO:0000256" key="8">
    <source>
        <dbReference type="PIRSR" id="PIRSR602401-1"/>
    </source>
</evidence>
<dbReference type="GO" id="GO:0016705">
    <property type="term" value="F:oxidoreductase activity, acting on paired donors, with incorporation or reduction of molecular oxygen"/>
    <property type="evidence" value="ECO:0007669"/>
    <property type="project" value="InterPro"/>
</dbReference>
<keyword evidence="10" id="KW-0472">Membrane</keyword>
<dbReference type="InterPro" id="IPR001128">
    <property type="entry name" value="Cyt_P450"/>
</dbReference>
<keyword evidence="10" id="KW-0812">Transmembrane</keyword>
<sequence>MGIFIFISQWLPLLPLLALAIPLLLLLKHSKTQQLNPPPGPPKLPIIGNMHQLGHSRHRSLSNLSKKYGPAMVLQLGRVPFLVVSSAETAKEVLKTQDLNFCTRPAVLTLKRLSYDFLDVAFSPHSEYWREMRKIFALELMGAKRVHSFGPIRGEEVANMVDSISKSCSSPMRPVNLTEELFSLTARVICRTAFGKSYHGKEFDRGKFLEGVYEAMAIMGSFSASDFFPSSWAASAVDVITGLRGRLERCFLSFDKFYQRVIDEHLERAESKGEHGQEEDIIDVLVGIMKRDESSPIHITADHIKALLMNIFMAGMSTSAVAMVWTMTELARKPELMKKAQDEIRGKVGNKGKVEESDLEQLLYLKMVVKESLRLHPPGALLPPRECVNHCKVNGYDISPGTRVVVNVWAIGTNPEHWENPEEFWPERFENSSIDYRGQHFELLPFGAGRRICPGITMGMLNVELAIANLLYCFEWKLPSGMNVEDIDMEEGTGIALRKKSPLFLVPSKFNCSSMGVS</sequence>
<evidence type="ECO:0000256" key="5">
    <source>
        <dbReference type="ARBA" id="ARBA00023002"/>
    </source>
</evidence>
<dbReference type="SUPFAM" id="SSF48264">
    <property type="entry name" value="Cytochrome P450"/>
    <property type="match status" value="1"/>
</dbReference>
<keyword evidence="5 9" id="KW-0560">Oxidoreductase</keyword>
<keyword evidence="6 8" id="KW-0408">Iron</keyword>
<comment type="caution">
    <text evidence="12">The sequence shown here is derived from an EMBL/GenBank/DDBJ whole genome shotgun (WGS) entry which is preliminary data.</text>
</comment>
<dbReference type="AlphaFoldDB" id="A0AAP0PAH9"/>
<evidence type="ECO:0008006" key="14">
    <source>
        <dbReference type="Google" id="ProtNLM"/>
    </source>
</evidence>
<feature type="chain" id="PRO_5042818486" description="Cytochrome P450" evidence="11">
    <location>
        <begin position="21"/>
        <end position="518"/>
    </location>
</feature>
<dbReference type="GO" id="GO:0020037">
    <property type="term" value="F:heme binding"/>
    <property type="evidence" value="ECO:0007669"/>
    <property type="project" value="InterPro"/>
</dbReference>
<proteinExistence type="inferred from homology"/>
<feature type="binding site" description="axial binding residue" evidence="8">
    <location>
        <position position="453"/>
    </location>
    <ligand>
        <name>heme</name>
        <dbReference type="ChEBI" id="CHEBI:30413"/>
    </ligand>
    <ligandPart>
        <name>Fe</name>
        <dbReference type="ChEBI" id="CHEBI:18248"/>
    </ligandPart>
</feature>
<evidence type="ECO:0000256" key="11">
    <source>
        <dbReference type="SAM" id="SignalP"/>
    </source>
</evidence>
<keyword evidence="4 8" id="KW-0479">Metal-binding</keyword>
<dbReference type="InterPro" id="IPR017972">
    <property type="entry name" value="Cyt_P450_CS"/>
</dbReference>
<gene>
    <name evidence="12" type="ORF">Scep_013159</name>
</gene>